<dbReference type="Pfam" id="PF00459">
    <property type="entry name" value="Inositol_P"/>
    <property type="match status" value="1"/>
</dbReference>
<dbReference type="OrthoDB" id="212173at2"/>
<keyword evidence="1" id="KW-0479">Metal-binding</keyword>
<comment type="cofactor">
    <cofactor evidence="1">
        <name>Mg(2+)</name>
        <dbReference type="ChEBI" id="CHEBI:18420"/>
    </cofactor>
</comment>
<feature type="binding site" evidence="1">
    <location>
        <position position="100"/>
    </location>
    <ligand>
        <name>Mg(2+)</name>
        <dbReference type="ChEBI" id="CHEBI:18420"/>
        <label>1</label>
        <note>catalytic</note>
    </ligand>
</feature>
<protein>
    <submittedName>
        <fullName evidence="2">Inositol monophosphatase family protein</fullName>
    </submittedName>
</protein>
<feature type="binding site" evidence="1">
    <location>
        <position position="78"/>
    </location>
    <ligand>
        <name>Mg(2+)</name>
        <dbReference type="ChEBI" id="CHEBI:18420"/>
        <label>1</label>
        <note>catalytic</note>
    </ligand>
</feature>
<dbReference type="InterPro" id="IPR000760">
    <property type="entry name" value="Inositol_monophosphatase-like"/>
</dbReference>
<sequence length="306" mass="34111">MELNPLLDALQAHLPEILRWSGAIAKRLRNFNIAVENKSSGSALTDALTLADLTLQELIVAALRDRDPIFRECRIEAEEKTGDLNRFSEDSPYVLSIDPIDGTKQYRDKTANGYCVMVHLRDSETVHYSLVYIPETGEQGTWVEAVHKKVICGPDDLSRPAREVLDAMPAIDPQTRPDSPRIYLIGFQDKDTSNARLVTETGLEGVPPDEMPGSIYDHLATGAFGGSLIHTPNVYDFPVSLHIARILGGDAVWVHNGEPVNFHEHWLDERADMLRLPGITACSANPETLKTLCELAKDWSQVRYQD</sequence>
<reference evidence="2 3" key="1">
    <citation type="submission" date="2019-02" db="EMBL/GenBank/DDBJ databases">
        <title>Deep-cultivation of Planctomycetes and their phenomic and genomic characterization uncovers novel biology.</title>
        <authorList>
            <person name="Wiegand S."/>
            <person name="Jogler M."/>
            <person name="Boedeker C."/>
            <person name="Pinto D."/>
            <person name="Vollmers J."/>
            <person name="Rivas-Marin E."/>
            <person name="Kohn T."/>
            <person name="Peeters S.H."/>
            <person name="Heuer A."/>
            <person name="Rast P."/>
            <person name="Oberbeckmann S."/>
            <person name="Bunk B."/>
            <person name="Jeske O."/>
            <person name="Meyerdierks A."/>
            <person name="Storesund J.E."/>
            <person name="Kallscheuer N."/>
            <person name="Luecker S."/>
            <person name="Lage O.M."/>
            <person name="Pohl T."/>
            <person name="Merkel B.J."/>
            <person name="Hornburger P."/>
            <person name="Mueller R.-W."/>
            <person name="Bruemmer F."/>
            <person name="Labrenz M."/>
            <person name="Spormann A.M."/>
            <person name="Op den Camp H."/>
            <person name="Overmann J."/>
            <person name="Amann R."/>
            <person name="Jetten M.S.M."/>
            <person name="Mascher T."/>
            <person name="Medema M.H."/>
            <person name="Devos D.P."/>
            <person name="Kaster A.-K."/>
            <person name="Ovreas L."/>
            <person name="Rohde M."/>
            <person name="Galperin M.Y."/>
            <person name="Jogler C."/>
        </authorList>
    </citation>
    <scope>NUCLEOTIDE SEQUENCE [LARGE SCALE GENOMIC DNA]</scope>
    <source>
        <strain evidence="2 3">HG66A1</strain>
    </source>
</reference>
<dbReference type="GO" id="GO:0046872">
    <property type="term" value="F:metal ion binding"/>
    <property type="evidence" value="ECO:0007669"/>
    <property type="project" value="UniProtKB-KW"/>
</dbReference>
<keyword evidence="1" id="KW-0460">Magnesium</keyword>
<accession>A0A517PJ52</accession>
<name>A0A517PJ52_9PLAN</name>
<feature type="binding site" evidence="1">
    <location>
        <position position="101"/>
    </location>
    <ligand>
        <name>Mg(2+)</name>
        <dbReference type="ChEBI" id="CHEBI:18420"/>
        <label>1</label>
        <note>catalytic</note>
    </ligand>
</feature>
<gene>
    <name evidence="2" type="ORF">HG66A1_11730</name>
</gene>
<dbReference type="AlphaFoldDB" id="A0A517PJ52"/>
<dbReference type="SUPFAM" id="SSF56655">
    <property type="entry name" value="Carbohydrate phosphatase"/>
    <property type="match status" value="1"/>
</dbReference>
<dbReference type="Proteomes" id="UP000320421">
    <property type="component" value="Chromosome"/>
</dbReference>
<keyword evidence="3" id="KW-1185">Reference proteome</keyword>
<evidence type="ECO:0000256" key="1">
    <source>
        <dbReference type="PIRSR" id="PIRSR600760-2"/>
    </source>
</evidence>
<evidence type="ECO:0000313" key="2">
    <source>
        <dbReference type="EMBL" id="QDT19408.1"/>
    </source>
</evidence>
<dbReference type="EMBL" id="CP036266">
    <property type="protein sequence ID" value="QDT19408.1"/>
    <property type="molecule type" value="Genomic_DNA"/>
</dbReference>
<feature type="binding site" evidence="1">
    <location>
        <position position="98"/>
    </location>
    <ligand>
        <name>Mg(2+)</name>
        <dbReference type="ChEBI" id="CHEBI:18420"/>
        <label>1</label>
        <note>catalytic</note>
    </ligand>
</feature>
<evidence type="ECO:0000313" key="3">
    <source>
        <dbReference type="Proteomes" id="UP000320421"/>
    </source>
</evidence>
<organism evidence="2 3">
    <name type="scientific">Gimesia chilikensis</name>
    <dbReference type="NCBI Taxonomy" id="2605989"/>
    <lineage>
        <taxon>Bacteria</taxon>
        <taxon>Pseudomonadati</taxon>
        <taxon>Planctomycetota</taxon>
        <taxon>Planctomycetia</taxon>
        <taxon>Planctomycetales</taxon>
        <taxon>Planctomycetaceae</taxon>
        <taxon>Gimesia</taxon>
    </lineage>
</organism>
<proteinExistence type="predicted"/>
<dbReference type="Gene3D" id="3.30.540.10">
    <property type="entry name" value="Fructose-1,6-Bisphosphatase, subunit A, domain 1"/>
    <property type="match status" value="1"/>
</dbReference>
<dbReference type="RefSeq" id="WP_145181250.1">
    <property type="nucleotide sequence ID" value="NZ_CP036266.1"/>
</dbReference>